<evidence type="ECO:0000256" key="1">
    <source>
        <dbReference type="SAM" id="Phobius"/>
    </source>
</evidence>
<feature type="transmembrane region" description="Helical" evidence="1">
    <location>
        <begin position="217"/>
        <end position="237"/>
    </location>
</feature>
<keyword evidence="1" id="KW-0812">Transmembrane</keyword>
<evidence type="ECO:0000313" key="3">
    <source>
        <dbReference type="Proteomes" id="UP000243200"/>
    </source>
</evidence>
<sequence>MNEEIYEVVKTFPKFSEFLNSVTTDGEINIQGWCENIKQEYSSYVYYDIENICPVVIRYLTKLKENTHEYNTKEGCKYLYYWLYEKAHKNNADDLTFTLYKSLLSNFGDYQSEICTFNVDKITGDIFQKLKDLYNLYDHFDKFQKKETCNSSTCNCAQECVDIYNKLEDSCSNDSYSSFCIELDKFGHKYNEHMKDNDTCEHTLKSVRSFRKNNLQVILLPPISIILVISFILFILYKYTPFPSWLLLRIKKNKRTRNYLNDESYQLLHNDKSRMDNSQNEPYNIEYHSVHDS</sequence>
<dbReference type="OrthoDB" id="386473at2759"/>
<accession>A0A1C3KQ68</accession>
<keyword evidence="1" id="KW-0472">Membrane</keyword>
<keyword evidence="1" id="KW-1133">Transmembrane helix</keyword>
<dbReference type="VEuPathDB" id="PlasmoDB:POWCR01_060026700"/>
<reference evidence="2 3" key="1">
    <citation type="submission" date="2016-06" db="EMBL/GenBank/DDBJ databases">
        <authorList>
            <consortium name="Pathogen Informatics"/>
        </authorList>
    </citation>
    <scope>NUCLEOTIDE SEQUENCE [LARGE SCALE GENOMIC DNA]</scope>
    <source>
        <strain evidence="2">PowCR01</strain>
    </source>
</reference>
<organism evidence="2 3">
    <name type="scientific">Plasmodium ovale</name>
    <name type="common">malaria parasite P. ovale</name>
    <dbReference type="NCBI Taxonomy" id="36330"/>
    <lineage>
        <taxon>Eukaryota</taxon>
        <taxon>Sar</taxon>
        <taxon>Alveolata</taxon>
        <taxon>Apicomplexa</taxon>
        <taxon>Aconoidasida</taxon>
        <taxon>Haemosporida</taxon>
        <taxon>Plasmodiidae</taxon>
        <taxon>Plasmodium</taxon>
        <taxon>Plasmodium (Plasmodium)</taxon>
    </lineage>
</organism>
<dbReference type="Pfam" id="PF05795">
    <property type="entry name" value="Plasmodium_Vir"/>
    <property type="match status" value="2"/>
</dbReference>
<evidence type="ECO:0000313" key="2">
    <source>
        <dbReference type="EMBL" id="SBT76219.1"/>
    </source>
</evidence>
<dbReference type="InterPro" id="IPR008780">
    <property type="entry name" value="Plasmodium_Vir"/>
</dbReference>
<protein>
    <submittedName>
        <fullName evidence="2">Plasmodium vivax Vir protein, putative</fullName>
    </submittedName>
</protein>
<dbReference type="VEuPathDB" id="PlasmoDB:PocGH01_00012000"/>
<dbReference type="EMBL" id="LT594510">
    <property type="protein sequence ID" value="SBT76219.1"/>
    <property type="molecule type" value="Genomic_DNA"/>
</dbReference>
<name>A0A1C3KQ68_PLAOA</name>
<dbReference type="Proteomes" id="UP000243200">
    <property type="component" value="Chromosome 6"/>
</dbReference>
<proteinExistence type="predicted"/>
<gene>
    <name evidence="2" type="primary">PowCR01_060026700</name>
    <name evidence="2" type="ORF">POWCR01_060026700</name>
</gene>
<dbReference type="AlphaFoldDB" id="A0A1C3KQ68"/>